<dbReference type="InterPro" id="IPR008040">
    <property type="entry name" value="Hydant_A_N"/>
</dbReference>
<evidence type="ECO:0000259" key="3">
    <source>
        <dbReference type="Pfam" id="PF19278"/>
    </source>
</evidence>
<organism evidence="4 5">
    <name type="scientific">Mesorhizobium tamadayense</name>
    <dbReference type="NCBI Taxonomy" id="425306"/>
    <lineage>
        <taxon>Bacteria</taxon>
        <taxon>Pseudomonadati</taxon>
        <taxon>Pseudomonadota</taxon>
        <taxon>Alphaproteobacteria</taxon>
        <taxon>Hyphomicrobiales</taxon>
        <taxon>Phyllobacteriaceae</taxon>
        <taxon>Mesorhizobium</taxon>
    </lineage>
</organism>
<dbReference type="InterPro" id="IPR043129">
    <property type="entry name" value="ATPase_NBD"/>
</dbReference>
<dbReference type="PANTHER" id="PTHR11365">
    <property type="entry name" value="5-OXOPROLINASE RELATED"/>
    <property type="match status" value="1"/>
</dbReference>
<proteinExistence type="predicted"/>
<reference evidence="4 5" key="1">
    <citation type="submission" date="2018-11" db="EMBL/GenBank/DDBJ databases">
        <title>the genome of Mesorhizobium tamadayense DSM 28320.</title>
        <authorList>
            <person name="Gao J."/>
        </authorList>
    </citation>
    <scope>NUCLEOTIDE SEQUENCE [LARGE SCALE GENOMIC DNA]</scope>
    <source>
        <strain evidence="4 5">DSM 28320</strain>
    </source>
</reference>
<dbReference type="GO" id="GO:0006749">
    <property type="term" value="P:glutathione metabolic process"/>
    <property type="evidence" value="ECO:0007669"/>
    <property type="project" value="TreeGrafter"/>
</dbReference>
<dbReference type="SUPFAM" id="SSF53067">
    <property type="entry name" value="Actin-like ATPase domain"/>
    <property type="match status" value="1"/>
</dbReference>
<gene>
    <name evidence="4" type="ORF">EH240_08150</name>
</gene>
<evidence type="ECO:0000259" key="1">
    <source>
        <dbReference type="Pfam" id="PF01968"/>
    </source>
</evidence>
<dbReference type="OrthoDB" id="9759608at2"/>
<keyword evidence="5" id="KW-1185">Reference proteome</keyword>
<dbReference type="Pfam" id="PF01968">
    <property type="entry name" value="Hydantoinase_A"/>
    <property type="match status" value="1"/>
</dbReference>
<accession>A0A3P3G1M0</accession>
<dbReference type="GO" id="GO:0017168">
    <property type="term" value="F:5-oxoprolinase (ATP-hydrolyzing) activity"/>
    <property type="evidence" value="ECO:0007669"/>
    <property type="project" value="TreeGrafter"/>
</dbReference>
<dbReference type="Pfam" id="PF19278">
    <property type="entry name" value="Hydant_A_C"/>
    <property type="match status" value="1"/>
</dbReference>
<name>A0A3P3G1M0_9HYPH</name>
<dbReference type="AlphaFoldDB" id="A0A3P3G1M0"/>
<dbReference type="Proteomes" id="UP000273786">
    <property type="component" value="Unassembled WGS sequence"/>
</dbReference>
<sequence>MNENFSASAGSVVAGIDVGGTFTDLLLVDGKAGGKVHIAKTPTTVENQAFGVVAALAATGFPVDGIDLIVHGTTTTTNAVLERRLARTGMITTRGFRDVIELGRRTRPQAYGMTGTFVPVIPRDLRLEVSERVEASGAVRIPLDEAEMRDAVKRLLDAGCESLVIHFLHSYANPAHERRAAQIAAELWPNGHITTGHALLSEAREFERGVTAAVNASVQPILERYVERLRKELGAKGYARDFLIMNGNGGMISARFVTQESAKTVMSGPASGVIAAAYTGKRAGFGNLVTYDMGGTSTDVSLIRNAEPAVSNEIEIEYAMPIHVPMVAVHTVGAGGGSIARVDAAGLIQIGPESAGANPGPICYGRGGTEPTITDANLVLGRLAPKKLLAVDNPVTAERVTSIFEDRIGKRTGLSGVEAAGAVLRLGNMKMAGAIRMVSVSRGHDPRDFALFAFGGAGPLHATALARELGLPRVLVPARPGITNALGCVVADLRHDFVNTVNQPVAGLDEAKLRELLERHRNEGEALIAKEAVRPDAIRVTHSADMQFVGQTHIINVPLPSSSVTRATLQQLFEKAYFARFKVELPEIRANLVNLNTSVTGVRPQIDLSRLIDPAGREASLEEARREIRPVWYHGTWHDTPVYAREKLPLEAIIEGPAILEQMDATTVLEPGDRARSDADGNIIIDIGEA</sequence>
<comment type="caution">
    <text evidence="4">The sequence shown here is derived from an EMBL/GenBank/DDBJ whole genome shotgun (WGS) entry which is preliminary data.</text>
</comment>
<dbReference type="InterPro" id="IPR002821">
    <property type="entry name" value="Hydantoinase_A"/>
</dbReference>
<dbReference type="InterPro" id="IPR045079">
    <property type="entry name" value="Oxoprolinase-like"/>
</dbReference>
<dbReference type="Pfam" id="PF05378">
    <property type="entry name" value="Hydant_A_N"/>
    <property type="match status" value="1"/>
</dbReference>
<dbReference type="PANTHER" id="PTHR11365:SF23">
    <property type="entry name" value="HYPOTHETICAL 5-OXOPROLINASE (EUROFUNG)-RELATED"/>
    <property type="match status" value="1"/>
</dbReference>
<evidence type="ECO:0000313" key="4">
    <source>
        <dbReference type="EMBL" id="RRI04432.1"/>
    </source>
</evidence>
<evidence type="ECO:0000259" key="2">
    <source>
        <dbReference type="Pfam" id="PF05378"/>
    </source>
</evidence>
<feature type="domain" description="Acetophenone carboxylase-like C-terminal" evidence="3">
    <location>
        <begin position="528"/>
        <end position="678"/>
    </location>
</feature>
<dbReference type="EMBL" id="RQXT01000007">
    <property type="protein sequence ID" value="RRI04432.1"/>
    <property type="molecule type" value="Genomic_DNA"/>
</dbReference>
<evidence type="ECO:0000313" key="5">
    <source>
        <dbReference type="Proteomes" id="UP000273786"/>
    </source>
</evidence>
<dbReference type="InterPro" id="IPR049517">
    <property type="entry name" value="ACX-like_C"/>
</dbReference>
<dbReference type="RefSeq" id="WP_124997005.1">
    <property type="nucleotide sequence ID" value="NZ_RQXT01000007.1"/>
</dbReference>
<feature type="domain" description="Hydantoinase A/oxoprolinase" evidence="1">
    <location>
        <begin position="208"/>
        <end position="496"/>
    </location>
</feature>
<protein>
    <submittedName>
        <fullName evidence="4">Hydantoinase/oxoprolinase family protein</fullName>
    </submittedName>
</protein>
<dbReference type="GO" id="GO:0005829">
    <property type="term" value="C:cytosol"/>
    <property type="evidence" value="ECO:0007669"/>
    <property type="project" value="TreeGrafter"/>
</dbReference>
<feature type="domain" description="Hydantoinase/oxoprolinase N-terminal" evidence="2">
    <location>
        <begin position="15"/>
        <end position="186"/>
    </location>
</feature>